<gene>
    <name evidence="2" type="ORF">C7474_0861</name>
</gene>
<dbReference type="OrthoDB" id="4286217at2"/>
<evidence type="ECO:0008006" key="4">
    <source>
        <dbReference type="Google" id="ProtNLM"/>
    </source>
</evidence>
<sequence length="113" mass="11681">MVDLRVDTGAIRRSQATFGDIRDRLEAAVAGFDSVSGGTVAQEQLRQRLDELGSSWGVGIKKLGEFAEAAAGALSGIADAFDSVDDELALALEERPTSESAPGPHAQNGPAAV</sequence>
<organism evidence="2 3">
    <name type="scientific">Microbacterium telephonicum</name>
    <dbReference type="NCBI Taxonomy" id="1714841"/>
    <lineage>
        <taxon>Bacteria</taxon>
        <taxon>Bacillati</taxon>
        <taxon>Actinomycetota</taxon>
        <taxon>Actinomycetes</taxon>
        <taxon>Micrococcales</taxon>
        <taxon>Microbacteriaceae</taxon>
        <taxon>Microbacterium</taxon>
    </lineage>
</organism>
<proteinExistence type="predicted"/>
<evidence type="ECO:0000256" key="1">
    <source>
        <dbReference type="SAM" id="MobiDB-lite"/>
    </source>
</evidence>
<reference evidence="2 3" key="1">
    <citation type="journal article" date="2015" name="Stand. Genomic Sci.">
        <title>Genomic Encyclopedia of Bacterial and Archaeal Type Strains, Phase III: the genomes of soil and plant-associated and newly described type strains.</title>
        <authorList>
            <person name="Whitman W.B."/>
            <person name="Woyke T."/>
            <person name="Klenk H.P."/>
            <person name="Zhou Y."/>
            <person name="Lilburn T.G."/>
            <person name="Beck B.J."/>
            <person name="De Vos P."/>
            <person name="Vandamme P."/>
            <person name="Eisen J.A."/>
            <person name="Garrity G."/>
            <person name="Hugenholtz P."/>
            <person name="Kyrpides N.C."/>
        </authorList>
    </citation>
    <scope>NUCLEOTIDE SEQUENCE [LARGE SCALE GENOMIC DNA]</scope>
    <source>
        <strain evidence="2 3">S2T63</strain>
    </source>
</reference>
<evidence type="ECO:0000313" key="2">
    <source>
        <dbReference type="EMBL" id="RLK52899.1"/>
    </source>
</evidence>
<accession>A0A498CD47</accession>
<dbReference type="RefSeq" id="WP_121057679.1">
    <property type="nucleotide sequence ID" value="NZ_RCDB01000001.1"/>
</dbReference>
<protein>
    <recommendedName>
        <fullName evidence="4">WXG100 family type VII secretion target</fullName>
    </recommendedName>
</protein>
<evidence type="ECO:0000313" key="3">
    <source>
        <dbReference type="Proteomes" id="UP000273158"/>
    </source>
</evidence>
<keyword evidence="3" id="KW-1185">Reference proteome</keyword>
<dbReference type="EMBL" id="RCDB01000001">
    <property type="protein sequence ID" value="RLK52899.1"/>
    <property type="molecule type" value="Genomic_DNA"/>
</dbReference>
<name>A0A498CD47_9MICO</name>
<comment type="caution">
    <text evidence="2">The sequence shown here is derived from an EMBL/GenBank/DDBJ whole genome shotgun (WGS) entry which is preliminary data.</text>
</comment>
<feature type="region of interest" description="Disordered" evidence="1">
    <location>
        <begin position="93"/>
        <end position="113"/>
    </location>
</feature>
<dbReference type="Proteomes" id="UP000273158">
    <property type="component" value="Unassembled WGS sequence"/>
</dbReference>
<dbReference type="AlphaFoldDB" id="A0A498CD47"/>